<protein>
    <submittedName>
        <fullName evidence="3">Ski_Sno domain-containing protein</fullName>
    </submittedName>
</protein>
<dbReference type="WBParaSite" id="TTAC_0000503601-mRNA-1">
    <property type="protein sequence ID" value="TTAC_0000503601-mRNA-1"/>
    <property type="gene ID" value="TTAC_0000503601"/>
</dbReference>
<evidence type="ECO:0000313" key="3">
    <source>
        <dbReference type="WBParaSite" id="TTAC_0000503601-mRNA-1"/>
    </source>
</evidence>
<dbReference type="Proteomes" id="UP000274429">
    <property type="component" value="Unassembled WGS sequence"/>
</dbReference>
<organism evidence="3">
    <name type="scientific">Hydatigena taeniaeformis</name>
    <name type="common">Feline tapeworm</name>
    <name type="synonym">Taenia taeniaeformis</name>
    <dbReference type="NCBI Taxonomy" id="6205"/>
    <lineage>
        <taxon>Eukaryota</taxon>
        <taxon>Metazoa</taxon>
        <taxon>Spiralia</taxon>
        <taxon>Lophotrochozoa</taxon>
        <taxon>Platyhelminthes</taxon>
        <taxon>Cestoda</taxon>
        <taxon>Eucestoda</taxon>
        <taxon>Cyclophyllidea</taxon>
        <taxon>Taeniidae</taxon>
        <taxon>Hydatigera</taxon>
    </lineage>
</organism>
<dbReference type="EMBL" id="UYWX01005975">
    <property type="protein sequence ID" value="VDM26081.1"/>
    <property type="molecule type" value="Genomic_DNA"/>
</dbReference>
<dbReference type="InterPro" id="IPR052208">
    <property type="entry name" value="DmX-like/RAVE_component"/>
</dbReference>
<dbReference type="GO" id="GO:0007035">
    <property type="term" value="P:vacuolar acidification"/>
    <property type="evidence" value="ECO:0007669"/>
    <property type="project" value="TreeGrafter"/>
</dbReference>
<dbReference type="AlphaFoldDB" id="A0A0R3WW96"/>
<accession>A0A0R3WW96</accession>
<dbReference type="PANTHER" id="PTHR13950:SF9">
    <property type="entry name" value="RABCONNECTIN-3A"/>
    <property type="match status" value="1"/>
</dbReference>
<dbReference type="GO" id="GO:0043291">
    <property type="term" value="C:RAVE complex"/>
    <property type="evidence" value="ECO:0007669"/>
    <property type="project" value="TreeGrafter"/>
</dbReference>
<dbReference type="STRING" id="6205.A0A0R3WW96"/>
<evidence type="ECO:0000313" key="1">
    <source>
        <dbReference type="EMBL" id="VDM26081.1"/>
    </source>
</evidence>
<evidence type="ECO:0000313" key="2">
    <source>
        <dbReference type="Proteomes" id="UP000274429"/>
    </source>
</evidence>
<keyword evidence="2" id="KW-1185">Reference proteome</keyword>
<reference evidence="1 2" key="2">
    <citation type="submission" date="2018-11" db="EMBL/GenBank/DDBJ databases">
        <authorList>
            <consortium name="Pathogen Informatics"/>
        </authorList>
    </citation>
    <scope>NUCLEOTIDE SEQUENCE [LARGE SCALE GENOMIC DNA]</scope>
</reference>
<sequence>MEPLNALTTLVRKPSAQIADISSSSQASTVLCNAFDFEVCPSVFKLYTYIRSHPLVVRHLRLVDESDEIQNHLRLLDRRLYFRTAYHYNTIGCPALTLEVLSRLPHLPPADVVRTDGRKVDLPVPDSKNSSGGAELTFFEPNEDARALVSDSDFKVVWSDEEDEEEKCGDFAEVTDSSSNLSSTIKSTTFRHSATPGNSVSNHFLQNVDDDAHFTRSFEVHFSVSASSTLVSHGSVIDSNQRLAEISKSNSVDL</sequence>
<dbReference type="OrthoDB" id="342131at2759"/>
<gene>
    <name evidence="1" type="ORF">TTAC_LOCUS5021</name>
</gene>
<reference evidence="3" key="1">
    <citation type="submission" date="2017-02" db="UniProtKB">
        <authorList>
            <consortium name="WormBaseParasite"/>
        </authorList>
    </citation>
    <scope>IDENTIFICATION</scope>
</reference>
<proteinExistence type="predicted"/>
<dbReference type="PANTHER" id="PTHR13950">
    <property type="entry name" value="RABCONNECTIN-RELATED"/>
    <property type="match status" value="1"/>
</dbReference>
<name>A0A0R3WW96_HYDTA</name>